<dbReference type="InterPro" id="IPR029032">
    <property type="entry name" value="AhpD-like"/>
</dbReference>
<protein>
    <submittedName>
        <fullName evidence="1">Esterase</fullName>
    </submittedName>
</protein>
<dbReference type="EMBL" id="AP024329">
    <property type="protein sequence ID" value="BCQ36421.1"/>
    <property type="molecule type" value="Genomic_DNA"/>
</dbReference>
<reference evidence="1 2" key="1">
    <citation type="submission" date="2021-01" db="EMBL/GenBank/DDBJ databases">
        <title>Complete genome sequence of Erwinia rhapontici MAFF 311153.</title>
        <authorList>
            <person name="Morohoshi T."/>
            <person name="Someya N."/>
        </authorList>
    </citation>
    <scope>NUCLEOTIDE SEQUENCE [LARGE SCALE GENOMIC DNA]</scope>
    <source>
        <strain evidence="1 2">MAFF 311153</strain>
    </source>
</reference>
<dbReference type="SUPFAM" id="SSF69118">
    <property type="entry name" value="AhpD-like"/>
    <property type="match status" value="1"/>
</dbReference>
<proteinExistence type="predicted"/>
<keyword evidence="2" id="KW-1185">Reference proteome</keyword>
<dbReference type="Gene3D" id="1.20.1290.10">
    <property type="entry name" value="AhpD-like"/>
    <property type="match status" value="1"/>
</dbReference>
<evidence type="ECO:0000313" key="2">
    <source>
        <dbReference type="Proteomes" id="UP000677515"/>
    </source>
</evidence>
<accession>A0ABN6DP34</accession>
<dbReference type="RefSeq" id="WP_133842217.1">
    <property type="nucleotide sequence ID" value="NZ_AP024329.1"/>
</dbReference>
<organism evidence="1 2">
    <name type="scientific">Erwinia rhapontici</name>
    <name type="common">Pectobacterium rhapontici</name>
    <dbReference type="NCBI Taxonomy" id="55212"/>
    <lineage>
        <taxon>Bacteria</taxon>
        <taxon>Pseudomonadati</taxon>
        <taxon>Pseudomonadota</taxon>
        <taxon>Gammaproteobacteria</taxon>
        <taxon>Enterobacterales</taxon>
        <taxon>Erwiniaceae</taxon>
        <taxon>Erwinia</taxon>
    </lineage>
</organism>
<dbReference type="Proteomes" id="UP000677515">
    <property type="component" value="Chromosome"/>
</dbReference>
<sequence>MIDAIDKAAGLAAEDALYATRRFRPEFVQGAELCRLSVLHPENDQGLSAAWRHAVALRIVTLNADTALIAEYSAQLAALTPDDTLQAFASGASVCDEPLATLARHVDRITLTPGEAEADDIARLAGAGFNNPQIVALSELIAFVNFQTKVASGLRLMRLL</sequence>
<gene>
    <name evidence="1" type="ORF">ERHA53_37640</name>
</gene>
<evidence type="ECO:0000313" key="1">
    <source>
        <dbReference type="EMBL" id="BCQ36421.1"/>
    </source>
</evidence>
<name>A0ABN6DP34_ERWRD</name>